<evidence type="ECO:0000313" key="3">
    <source>
        <dbReference type="EMBL" id="TVY71295.1"/>
    </source>
</evidence>
<comment type="caution">
    <text evidence="3">The sequence shown here is derived from an EMBL/GenBank/DDBJ whole genome shotgun (WGS) entry which is preliminary data.</text>
</comment>
<dbReference type="Proteomes" id="UP000469558">
    <property type="component" value="Unassembled WGS sequence"/>
</dbReference>
<feature type="compositionally biased region" description="Polar residues" evidence="1">
    <location>
        <begin position="26"/>
        <end position="37"/>
    </location>
</feature>
<dbReference type="Pfam" id="PF01636">
    <property type="entry name" value="APH"/>
    <property type="match status" value="1"/>
</dbReference>
<dbReference type="Gene3D" id="3.90.1200.10">
    <property type="match status" value="1"/>
</dbReference>
<dbReference type="PANTHER" id="PTHR21310">
    <property type="entry name" value="AMINOGLYCOSIDE PHOSPHOTRANSFERASE-RELATED-RELATED"/>
    <property type="match status" value="1"/>
</dbReference>
<dbReference type="SUPFAM" id="SSF56112">
    <property type="entry name" value="Protein kinase-like (PK-like)"/>
    <property type="match status" value="1"/>
</dbReference>
<organism evidence="3 4">
    <name type="scientific">Lachnellula suecica</name>
    <dbReference type="NCBI Taxonomy" id="602035"/>
    <lineage>
        <taxon>Eukaryota</taxon>
        <taxon>Fungi</taxon>
        <taxon>Dikarya</taxon>
        <taxon>Ascomycota</taxon>
        <taxon>Pezizomycotina</taxon>
        <taxon>Leotiomycetes</taxon>
        <taxon>Helotiales</taxon>
        <taxon>Lachnaceae</taxon>
        <taxon>Lachnellula</taxon>
    </lineage>
</organism>
<gene>
    <name evidence="3" type="ORF">LSUE1_G005808</name>
</gene>
<dbReference type="InterPro" id="IPR002575">
    <property type="entry name" value="Aminoglycoside_PTrfase"/>
</dbReference>
<dbReference type="InterPro" id="IPR011009">
    <property type="entry name" value="Kinase-like_dom_sf"/>
</dbReference>
<evidence type="ECO:0000259" key="2">
    <source>
        <dbReference type="Pfam" id="PF01636"/>
    </source>
</evidence>
<dbReference type="OrthoDB" id="8300194at2759"/>
<proteinExistence type="predicted"/>
<reference evidence="3 4" key="1">
    <citation type="submission" date="2018-05" db="EMBL/GenBank/DDBJ databases">
        <title>Genome sequencing and assembly of the regulated plant pathogen Lachnellula willkommii and related sister species for the development of diagnostic species identification markers.</title>
        <authorList>
            <person name="Giroux E."/>
            <person name="Bilodeau G."/>
        </authorList>
    </citation>
    <scope>NUCLEOTIDE SEQUENCE [LARGE SCALE GENOMIC DNA]</scope>
    <source>
        <strain evidence="3 4">CBS 268.59</strain>
    </source>
</reference>
<dbReference type="PANTHER" id="PTHR21310:SF55">
    <property type="entry name" value="AMINOGLYCOSIDE PHOSPHOTRANSFERASE DOMAIN-CONTAINING PROTEIN"/>
    <property type="match status" value="1"/>
</dbReference>
<name>A0A8T9C3Y1_9HELO</name>
<accession>A0A8T9C3Y1</accession>
<feature type="region of interest" description="Disordered" evidence="1">
    <location>
        <begin position="1"/>
        <end position="37"/>
    </location>
</feature>
<dbReference type="EMBL" id="QGMK01001278">
    <property type="protein sequence ID" value="TVY71295.1"/>
    <property type="molecule type" value="Genomic_DNA"/>
</dbReference>
<feature type="domain" description="Aminoglycoside phosphotransferase" evidence="2">
    <location>
        <begin position="193"/>
        <end position="223"/>
    </location>
</feature>
<protein>
    <recommendedName>
        <fullName evidence="2">Aminoglycoside phosphotransferase domain-containing protein</fullName>
    </recommendedName>
</protein>
<sequence>MPRMVPTGRASPDIIKDGPSPFSAPTLLSSKPNSSRSHRNNILCNVLTQTLINLYQRDKSIVEGVLRIPHLVPSVPLLEAISLQYVAQNSSVPVPKVHCAFRHKYVTYIVMGLVKGEEIGKNWTERPEAEKESLLEGPDSGPSPTKRIATSFFGLQLDYAIVDPEKSWIAPEEVAEMRKLVEMQDEKTHCVYFTHGDVSSSNIIVNNGKVVALIDFETAGFSPEYWE</sequence>
<dbReference type="InterPro" id="IPR051678">
    <property type="entry name" value="AGP_Transferase"/>
</dbReference>
<evidence type="ECO:0000256" key="1">
    <source>
        <dbReference type="SAM" id="MobiDB-lite"/>
    </source>
</evidence>
<evidence type="ECO:0000313" key="4">
    <source>
        <dbReference type="Proteomes" id="UP000469558"/>
    </source>
</evidence>
<dbReference type="CDD" id="cd05120">
    <property type="entry name" value="APH_ChoK_like"/>
    <property type="match status" value="1"/>
</dbReference>
<dbReference type="AlphaFoldDB" id="A0A8T9C3Y1"/>
<keyword evidence="4" id="KW-1185">Reference proteome</keyword>